<sequence>MSKLMNWKELPPCDTLAAKTAEAFETGDWRMGEKPVWHPEICIHCMICWISCPDSSVTVKDGKMTGFDYKHCKGCGICAKECPTKPNKAITMEKE</sequence>
<evidence type="ECO:0000256" key="5">
    <source>
        <dbReference type="ARBA" id="ARBA00023004"/>
    </source>
</evidence>
<dbReference type="Proteomes" id="UP000488506">
    <property type="component" value="Unassembled WGS sequence"/>
</dbReference>
<accession>A0A833L1P5</accession>
<dbReference type="EMBL" id="WPAF01000006">
    <property type="protein sequence ID" value="KAF0134676.1"/>
    <property type="molecule type" value="Genomic_DNA"/>
</dbReference>
<proteinExistence type="predicted"/>
<reference evidence="8 9" key="1">
    <citation type="submission" date="2019-12" db="EMBL/GenBank/DDBJ databases">
        <authorList>
            <person name="Wolfe R."/>
            <person name="Danczak R."/>
            <person name="Wilkins M."/>
        </authorList>
    </citation>
    <scope>NUCLEOTIDE SEQUENCE [LARGE SCALE GENOMIC DNA]</scope>
    <source>
        <strain evidence="8">X2_MaxBin.013</strain>
    </source>
</reference>
<dbReference type="GO" id="GO:0051539">
    <property type="term" value="F:4 iron, 4 sulfur cluster binding"/>
    <property type="evidence" value="ECO:0007669"/>
    <property type="project" value="UniProtKB-KW"/>
</dbReference>
<dbReference type="PANTHER" id="PTHR43724:SF1">
    <property type="entry name" value="PYRUVATE SYNTHASE SUBUNIT PORD"/>
    <property type="match status" value="1"/>
</dbReference>
<protein>
    <submittedName>
        <fullName evidence="8">Pyruvate ferredoxin oxidoreductase delta subunit</fullName>
    </submittedName>
</protein>
<dbReference type="Pfam" id="PF12838">
    <property type="entry name" value="Fer4_7"/>
    <property type="match status" value="1"/>
</dbReference>
<dbReference type="NCBIfam" id="TIGR02179">
    <property type="entry name" value="PorD_KorD"/>
    <property type="match status" value="1"/>
</dbReference>
<dbReference type="Gene3D" id="3.30.70.20">
    <property type="match status" value="1"/>
</dbReference>
<evidence type="ECO:0000313" key="9">
    <source>
        <dbReference type="Proteomes" id="UP000488506"/>
    </source>
</evidence>
<dbReference type="SUPFAM" id="SSF54862">
    <property type="entry name" value="4Fe-4S ferredoxins"/>
    <property type="match status" value="1"/>
</dbReference>
<organism evidence="8 9">
    <name type="scientific">Candidatus Saganbacteria bacterium</name>
    <dbReference type="NCBI Taxonomy" id="2575572"/>
    <lineage>
        <taxon>Bacteria</taxon>
        <taxon>Bacillati</taxon>
        <taxon>Saganbacteria</taxon>
    </lineage>
</organism>
<evidence type="ECO:0000313" key="8">
    <source>
        <dbReference type="EMBL" id="KAF0134676.1"/>
    </source>
</evidence>
<keyword evidence="2" id="KW-0004">4Fe-4S</keyword>
<evidence type="ECO:0000256" key="3">
    <source>
        <dbReference type="ARBA" id="ARBA00022723"/>
    </source>
</evidence>
<dbReference type="GO" id="GO:0016625">
    <property type="term" value="F:oxidoreductase activity, acting on the aldehyde or oxo group of donors, iron-sulfur protein as acceptor"/>
    <property type="evidence" value="ECO:0007669"/>
    <property type="project" value="InterPro"/>
</dbReference>
<dbReference type="PANTHER" id="PTHR43724">
    <property type="entry name" value="PYRUVATE SYNTHASE SUBUNIT PORD"/>
    <property type="match status" value="1"/>
</dbReference>
<dbReference type="InterPro" id="IPR017896">
    <property type="entry name" value="4Fe4S_Fe-S-bd"/>
</dbReference>
<evidence type="ECO:0000256" key="2">
    <source>
        <dbReference type="ARBA" id="ARBA00022485"/>
    </source>
</evidence>
<evidence type="ECO:0000256" key="1">
    <source>
        <dbReference type="ARBA" id="ARBA00001966"/>
    </source>
</evidence>
<comment type="cofactor">
    <cofactor evidence="1">
        <name>[4Fe-4S] cluster</name>
        <dbReference type="ChEBI" id="CHEBI:49883"/>
    </cofactor>
</comment>
<evidence type="ECO:0000259" key="7">
    <source>
        <dbReference type="PROSITE" id="PS51379"/>
    </source>
</evidence>
<dbReference type="InterPro" id="IPR011898">
    <property type="entry name" value="PorD_KorD"/>
</dbReference>
<comment type="caution">
    <text evidence="8">The sequence shown here is derived from an EMBL/GenBank/DDBJ whole genome shotgun (WGS) entry which is preliminary data.</text>
</comment>
<keyword evidence="6" id="KW-0411">Iron-sulfur</keyword>
<dbReference type="GO" id="GO:0046872">
    <property type="term" value="F:metal ion binding"/>
    <property type="evidence" value="ECO:0007669"/>
    <property type="project" value="UniProtKB-KW"/>
</dbReference>
<feature type="domain" description="4Fe-4S ferredoxin-type" evidence="7">
    <location>
        <begin position="62"/>
        <end position="95"/>
    </location>
</feature>
<keyword evidence="3" id="KW-0479">Metal-binding</keyword>
<dbReference type="PROSITE" id="PS51379">
    <property type="entry name" value="4FE4S_FER_2"/>
    <property type="match status" value="2"/>
</dbReference>
<keyword evidence="4" id="KW-0677">Repeat</keyword>
<gene>
    <name evidence="8" type="ORF">FD145_507</name>
</gene>
<dbReference type="InterPro" id="IPR017900">
    <property type="entry name" value="4Fe4S_Fe_S_CS"/>
</dbReference>
<name>A0A833L1P5_UNCSA</name>
<keyword evidence="5" id="KW-0408">Iron</keyword>
<feature type="domain" description="4Fe-4S ferredoxin-type" evidence="7">
    <location>
        <begin position="33"/>
        <end position="61"/>
    </location>
</feature>
<dbReference type="AlphaFoldDB" id="A0A833L1P5"/>
<keyword evidence="8" id="KW-0670">Pyruvate</keyword>
<evidence type="ECO:0000256" key="4">
    <source>
        <dbReference type="ARBA" id="ARBA00022737"/>
    </source>
</evidence>
<dbReference type="PROSITE" id="PS00198">
    <property type="entry name" value="4FE4S_FER_1"/>
    <property type="match status" value="1"/>
</dbReference>
<evidence type="ECO:0000256" key="6">
    <source>
        <dbReference type="ARBA" id="ARBA00023014"/>
    </source>
</evidence>